<reference evidence="2" key="1">
    <citation type="submission" date="2020-01" db="EMBL/GenBank/DDBJ databases">
        <authorList>
            <person name="Rat A."/>
        </authorList>
    </citation>
    <scope>NUCLEOTIDE SEQUENCE</scope>
    <source>
        <strain evidence="2">LMG 28251</strain>
    </source>
</reference>
<protein>
    <submittedName>
        <fullName evidence="2">Amidase</fullName>
    </submittedName>
</protein>
<evidence type="ECO:0000313" key="3">
    <source>
        <dbReference type="Proteomes" id="UP001196068"/>
    </source>
</evidence>
<reference evidence="2" key="2">
    <citation type="journal article" date="2021" name="Syst. Appl. Microbiol.">
        <title>Roseomonas hellenica sp. nov., isolated from roots of wild-growing Alkanna tinctoria.</title>
        <authorList>
            <person name="Rat A."/>
            <person name="Naranjo H.D."/>
            <person name="Lebbe L."/>
            <person name="Cnockaert M."/>
            <person name="Krigas N."/>
            <person name="Grigoriadou K."/>
            <person name="Maloupa E."/>
            <person name="Willems A."/>
        </authorList>
    </citation>
    <scope>NUCLEOTIDE SEQUENCE</scope>
    <source>
        <strain evidence="2">LMG 28251</strain>
    </source>
</reference>
<feature type="domain" description="Amidase" evidence="1">
    <location>
        <begin position="24"/>
        <end position="455"/>
    </location>
</feature>
<sequence length="497" mass="52062">MEPCDLTATVARALIGRKKLSPVELLHSCFGRIDAVNPAVNAIVAEDRDASLAAAVDAEQAVMQGDTLGVLHGLPVGIKDLVDVKGLRTTYGSPIFADHVPEADWSLVTNLRRAGAVILGKTNTPEFGAGANTRNTVYGATGNPFDPSKSAAGSSGGSAVALAAGMVPLCSGSDTGGSLRNPAAFCGILGYRPSAGLVPYEKRGHGWSNLPVQGPMARNVADASLMLSAMASDNAGDPLAYTLHDRAVRGKPALFSPPRGIDLARLRLAFTPDFGVAPTEKHVRGVFAERVAAIAPLFAGAEEASPDCAGGDEAFEILRAAGFLAAHGQKVRERPQDCGPNIIANVEEGMGYSLDDYARAATIQTRMYRAWQGFFGKHDVLITPSITISPRPWRELYPAEIDGAPTRTYFHWLSLAYYVTLVGHPAVSLPMGLDRNGMPFGLQIVGPRGGDAYVLGVAAAIEAAFAADTALARPVPDLAALRAAPPISNSEAFLSWG</sequence>
<name>A0AAF1KJY0_9PROT</name>
<dbReference type="Pfam" id="PF01425">
    <property type="entry name" value="Amidase"/>
    <property type="match status" value="1"/>
</dbReference>
<dbReference type="RefSeq" id="WP_211874851.1">
    <property type="nucleotide sequence ID" value="NZ_JAAEDH010000014.1"/>
</dbReference>
<comment type="caution">
    <text evidence="2">The sequence shown here is derived from an EMBL/GenBank/DDBJ whole genome shotgun (WGS) entry which is preliminary data.</text>
</comment>
<dbReference type="PANTHER" id="PTHR11895:SF76">
    <property type="entry name" value="INDOLEACETAMIDE HYDROLASE"/>
    <property type="match status" value="1"/>
</dbReference>
<dbReference type="AlphaFoldDB" id="A0AAF1KJY0"/>
<dbReference type="InterPro" id="IPR000120">
    <property type="entry name" value="Amidase"/>
</dbReference>
<dbReference type="InterPro" id="IPR023631">
    <property type="entry name" value="Amidase_dom"/>
</dbReference>
<dbReference type="Gene3D" id="3.90.1300.10">
    <property type="entry name" value="Amidase signature (AS) domain"/>
    <property type="match status" value="1"/>
</dbReference>
<accession>A0AAF1KJY0</accession>
<keyword evidence="3" id="KW-1185">Reference proteome</keyword>
<evidence type="ECO:0000259" key="1">
    <source>
        <dbReference type="Pfam" id="PF01425"/>
    </source>
</evidence>
<dbReference type="PANTHER" id="PTHR11895">
    <property type="entry name" value="TRANSAMIDASE"/>
    <property type="match status" value="1"/>
</dbReference>
<dbReference type="EMBL" id="JAAEDH010000014">
    <property type="protein sequence ID" value="MBR0656010.1"/>
    <property type="molecule type" value="Genomic_DNA"/>
</dbReference>
<gene>
    <name evidence="2" type="ORF">GXW79_13085</name>
</gene>
<dbReference type="SUPFAM" id="SSF75304">
    <property type="entry name" value="Amidase signature (AS) enzymes"/>
    <property type="match status" value="1"/>
</dbReference>
<evidence type="ECO:0000313" key="2">
    <source>
        <dbReference type="EMBL" id="MBR0656010.1"/>
    </source>
</evidence>
<proteinExistence type="predicted"/>
<organism evidence="2 3">
    <name type="scientific">Plastoroseomonas arctica</name>
    <dbReference type="NCBI Taxonomy" id="1509237"/>
    <lineage>
        <taxon>Bacteria</taxon>
        <taxon>Pseudomonadati</taxon>
        <taxon>Pseudomonadota</taxon>
        <taxon>Alphaproteobacteria</taxon>
        <taxon>Acetobacterales</taxon>
        <taxon>Acetobacteraceae</taxon>
        <taxon>Plastoroseomonas</taxon>
    </lineage>
</organism>
<dbReference type="InterPro" id="IPR036928">
    <property type="entry name" value="AS_sf"/>
</dbReference>
<dbReference type="GO" id="GO:0003824">
    <property type="term" value="F:catalytic activity"/>
    <property type="evidence" value="ECO:0007669"/>
    <property type="project" value="InterPro"/>
</dbReference>
<dbReference type="Proteomes" id="UP001196068">
    <property type="component" value="Unassembled WGS sequence"/>
</dbReference>